<dbReference type="PANTHER" id="PTHR37822:SF2">
    <property type="entry name" value="SPORE PHOTOPRODUCT LYASE"/>
    <property type="match status" value="1"/>
</dbReference>
<dbReference type="GO" id="GO:0051539">
    <property type="term" value="F:4 iron, 4 sulfur cluster binding"/>
    <property type="evidence" value="ECO:0007669"/>
    <property type="project" value="TreeGrafter"/>
</dbReference>
<dbReference type="InterPro" id="IPR049539">
    <property type="entry name" value="SPL"/>
</dbReference>
<dbReference type="Gene3D" id="3.40.50.12110">
    <property type="match status" value="1"/>
</dbReference>
<dbReference type="GO" id="GO:0003913">
    <property type="term" value="F:DNA photolyase activity"/>
    <property type="evidence" value="ECO:0007669"/>
    <property type="project" value="TreeGrafter"/>
</dbReference>
<dbReference type="NCBIfam" id="TIGR03886">
    <property type="entry name" value="lyase_spl_fam"/>
    <property type="match status" value="1"/>
</dbReference>
<dbReference type="KEGG" id="add:HUW48_16725"/>
<keyword evidence="1" id="KW-0456">Lyase</keyword>
<organism evidence="1 2">
    <name type="scientific">Adhaeribacter radiodurans</name>
    <dbReference type="NCBI Taxonomy" id="2745197"/>
    <lineage>
        <taxon>Bacteria</taxon>
        <taxon>Pseudomonadati</taxon>
        <taxon>Bacteroidota</taxon>
        <taxon>Cytophagia</taxon>
        <taxon>Cytophagales</taxon>
        <taxon>Hymenobacteraceae</taxon>
        <taxon>Adhaeribacter</taxon>
    </lineage>
</organism>
<gene>
    <name evidence="1" type="ORF">HUW48_16725</name>
</gene>
<dbReference type="RefSeq" id="WP_182412033.1">
    <property type="nucleotide sequence ID" value="NZ_CP055153.1"/>
</dbReference>
<keyword evidence="2" id="KW-1185">Reference proteome</keyword>
<dbReference type="PANTHER" id="PTHR37822">
    <property type="entry name" value="SPORE PHOTOPRODUCT LYASE-RELATED"/>
    <property type="match status" value="1"/>
</dbReference>
<dbReference type="Gene3D" id="3.80.30.30">
    <property type="match status" value="1"/>
</dbReference>
<dbReference type="InterPro" id="IPR023805">
    <property type="entry name" value="Uncharacterised_Spl-rel"/>
</dbReference>
<name>A0A7L7L9Z7_9BACT</name>
<proteinExistence type="predicted"/>
<dbReference type="AlphaFoldDB" id="A0A7L7L9Z7"/>
<protein>
    <submittedName>
        <fullName evidence="1">Spore photoproduct lyase family protein</fullName>
    </submittedName>
</protein>
<dbReference type="GO" id="GO:1904047">
    <property type="term" value="F:S-adenosyl-L-methionine binding"/>
    <property type="evidence" value="ECO:0007669"/>
    <property type="project" value="TreeGrafter"/>
</dbReference>
<sequence>MQTFQPSTIFYTPDALNERGQKALLSHPAANHQAIQQHNRLPALESNHFQVKSEVLVLGRLKTLVCKESGRSSDFISPSLANGCMGACAYCYVDRNKPVNPITLFTNTEEILAAVDKHVRKQVWPKVPNQTHSLYYTYDIGCNSDISVDAAISDNVKVAVDFYRHHPKAFATFATKFVNPELLTYDPQQKVRIRFSLLPHKVSKLVDVRTDSIEKRIYAINDFYQAGYEVHVNFSPVIVYEGWQEDYRELFEQLNHTVHPKVKEQMSSEVIFLTHNFWQHQANLAINPKAEALIWTPETQETKRSQFGGINVRYQHQLKAQLIAEFKQLQQEIIPWCAIRYIF</sequence>
<evidence type="ECO:0000313" key="1">
    <source>
        <dbReference type="EMBL" id="QMU29573.1"/>
    </source>
</evidence>
<evidence type="ECO:0000313" key="2">
    <source>
        <dbReference type="Proteomes" id="UP000514509"/>
    </source>
</evidence>
<dbReference type="GO" id="GO:0042601">
    <property type="term" value="C:endospore-forming forespore"/>
    <property type="evidence" value="ECO:0007669"/>
    <property type="project" value="TreeGrafter"/>
</dbReference>
<dbReference type="Proteomes" id="UP000514509">
    <property type="component" value="Chromosome"/>
</dbReference>
<accession>A0A7L7L9Z7</accession>
<dbReference type="Pfam" id="PF20903">
    <property type="entry name" value="SPL"/>
    <property type="match status" value="1"/>
</dbReference>
<reference evidence="1 2" key="1">
    <citation type="submission" date="2020-08" db="EMBL/GenBank/DDBJ databases">
        <title>Adhaeribacter dokdonensis sp. nov., isolated from the rhizosphere of Elymus tsukushiensis, a plant native to the Dokdo Islands, Republic of Korea.</title>
        <authorList>
            <person name="Ghim S.Y."/>
        </authorList>
    </citation>
    <scope>NUCLEOTIDE SEQUENCE [LARGE SCALE GENOMIC DNA]</scope>
    <source>
        <strain evidence="1 2">KUDC8001</strain>
    </source>
</reference>
<dbReference type="EMBL" id="CP055153">
    <property type="protein sequence ID" value="QMU29573.1"/>
    <property type="molecule type" value="Genomic_DNA"/>
</dbReference>